<proteinExistence type="predicted"/>
<reference evidence="1 2" key="1">
    <citation type="submission" date="2019-03" db="EMBL/GenBank/DDBJ databases">
        <title>Cohnella endophytica sp. nov., a novel endophytic bacterium isolated from bark of Sonneratia apetala.</title>
        <authorList>
            <person name="Tuo L."/>
        </authorList>
    </citation>
    <scope>NUCLEOTIDE SEQUENCE [LARGE SCALE GENOMIC DNA]</scope>
    <source>
        <strain evidence="1 2">CCTCC AB 208254</strain>
    </source>
</reference>
<dbReference type="RefSeq" id="WP_135153988.1">
    <property type="nucleotide sequence ID" value="NZ_SOMN01000037.1"/>
</dbReference>
<dbReference type="EMBL" id="SOMN01000037">
    <property type="protein sequence ID" value="TFE23191.1"/>
    <property type="molecule type" value="Genomic_DNA"/>
</dbReference>
<keyword evidence="2" id="KW-1185">Reference proteome</keyword>
<evidence type="ECO:0000313" key="2">
    <source>
        <dbReference type="Proteomes" id="UP000297900"/>
    </source>
</evidence>
<dbReference type="InterPro" id="IPR029058">
    <property type="entry name" value="AB_hydrolase_fold"/>
</dbReference>
<name>A0A4Y8LQV8_9BACL</name>
<dbReference type="OrthoDB" id="70513at2"/>
<dbReference type="AlphaFoldDB" id="A0A4Y8LQV8"/>
<evidence type="ECO:0000313" key="1">
    <source>
        <dbReference type="EMBL" id="TFE23191.1"/>
    </source>
</evidence>
<sequence>MKIAVGFVHGNGQQHPDFYQGMVAALEGRLAEICPEVELVPEGIYWADITDNLEKKLQDKLVPYNLRWDKMIDARGFMINFVGDAIAYQPLPIKNDQAANNYIYADIHERFALKLQSLARKAGPDAPLCLICHSLGTIITSNYLYDLQCGKISPRIREIIDMNNTPLERGETLTHLYMMGSPIALWTLRYHDFGKPVTVPAPNLRGQEIGEWVNFYDKDDVIAYPIKNLSEQYAEVVKDDIEVRNPGLLSGTPLGSHGGYYQSDEVIERIVQSLAEMSNKITAQQDIAAAKAT</sequence>
<dbReference type="Proteomes" id="UP000297900">
    <property type="component" value="Unassembled WGS sequence"/>
</dbReference>
<protein>
    <recommendedName>
        <fullName evidence="3">Chemotaxis protein</fullName>
    </recommendedName>
</protein>
<gene>
    <name evidence="1" type="ORF">E2980_19840</name>
</gene>
<dbReference type="SUPFAM" id="SSF53474">
    <property type="entry name" value="alpha/beta-Hydrolases"/>
    <property type="match status" value="1"/>
</dbReference>
<organism evidence="1 2">
    <name type="scientific">Cohnella luojiensis</name>
    <dbReference type="NCBI Taxonomy" id="652876"/>
    <lineage>
        <taxon>Bacteria</taxon>
        <taxon>Bacillati</taxon>
        <taxon>Bacillota</taxon>
        <taxon>Bacilli</taxon>
        <taxon>Bacillales</taxon>
        <taxon>Paenibacillaceae</taxon>
        <taxon>Cohnella</taxon>
    </lineage>
</organism>
<evidence type="ECO:0008006" key="3">
    <source>
        <dbReference type="Google" id="ProtNLM"/>
    </source>
</evidence>
<accession>A0A4Y8LQV8</accession>
<comment type="caution">
    <text evidence="1">The sequence shown here is derived from an EMBL/GenBank/DDBJ whole genome shotgun (WGS) entry which is preliminary data.</text>
</comment>